<sequence length="133" mass="14717">MLNSRIGKRIEATDGILACAASFLAFRSLCNKLPGLVHYTITLSFPTNDEYGITCTMPNYTSFPTNTKNGITCALPFVELIHKEKEGKTHQTKTRYITAQCVNKEWQNPVGKGNIINSIIPSPFGSSVLHLQQ</sequence>
<proteinExistence type="predicted"/>
<name>A0AAN9DY11_CROPI</name>
<protein>
    <submittedName>
        <fullName evidence="1">Uncharacterized protein</fullName>
    </submittedName>
</protein>
<dbReference type="Proteomes" id="UP001372338">
    <property type="component" value="Unassembled WGS sequence"/>
</dbReference>
<evidence type="ECO:0000313" key="2">
    <source>
        <dbReference type="Proteomes" id="UP001372338"/>
    </source>
</evidence>
<organism evidence="1 2">
    <name type="scientific">Crotalaria pallida</name>
    <name type="common">Smooth rattlebox</name>
    <name type="synonym">Crotalaria striata</name>
    <dbReference type="NCBI Taxonomy" id="3830"/>
    <lineage>
        <taxon>Eukaryota</taxon>
        <taxon>Viridiplantae</taxon>
        <taxon>Streptophyta</taxon>
        <taxon>Embryophyta</taxon>
        <taxon>Tracheophyta</taxon>
        <taxon>Spermatophyta</taxon>
        <taxon>Magnoliopsida</taxon>
        <taxon>eudicotyledons</taxon>
        <taxon>Gunneridae</taxon>
        <taxon>Pentapetalae</taxon>
        <taxon>rosids</taxon>
        <taxon>fabids</taxon>
        <taxon>Fabales</taxon>
        <taxon>Fabaceae</taxon>
        <taxon>Papilionoideae</taxon>
        <taxon>50 kb inversion clade</taxon>
        <taxon>genistoids sensu lato</taxon>
        <taxon>core genistoids</taxon>
        <taxon>Crotalarieae</taxon>
        <taxon>Crotalaria</taxon>
    </lineage>
</organism>
<accession>A0AAN9DY11</accession>
<evidence type="ECO:0000313" key="1">
    <source>
        <dbReference type="EMBL" id="KAK7243064.1"/>
    </source>
</evidence>
<dbReference type="AlphaFoldDB" id="A0AAN9DY11"/>
<comment type="caution">
    <text evidence="1">The sequence shown here is derived from an EMBL/GenBank/DDBJ whole genome shotgun (WGS) entry which is preliminary data.</text>
</comment>
<keyword evidence="2" id="KW-1185">Reference proteome</keyword>
<dbReference type="EMBL" id="JAYWIO010000008">
    <property type="protein sequence ID" value="KAK7243064.1"/>
    <property type="molecule type" value="Genomic_DNA"/>
</dbReference>
<reference evidence="1 2" key="1">
    <citation type="submission" date="2024-01" db="EMBL/GenBank/DDBJ databases">
        <title>The genomes of 5 underutilized Papilionoideae crops provide insights into root nodulation and disease resistanc.</title>
        <authorList>
            <person name="Yuan L."/>
        </authorList>
    </citation>
    <scope>NUCLEOTIDE SEQUENCE [LARGE SCALE GENOMIC DNA]</scope>
    <source>
        <strain evidence="1">ZHUSHIDOU_FW_LH</strain>
        <tissue evidence="1">Leaf</tissue>
    </source>
</reference>
<gene>
    <name evidence="1" type="ORF">RIF29_37848</name>
</gene>